<evidence type="ECO:0000313" key="2">
    <source>
        <dbReference type="Proteomes" id="UP000796761"/>
    </source>
</evidence>
<dbReference type="EMBL" id="SWJQ01001010">
    <property type="protein sequence ID" value="TRZ09705.1"/>
    <property type="molecule type" value="Genomic_DNA"/>
</dbReference>
<protein>
    <submittedName>
        <fullName evidence="1">Uncharacterized protein</fullName>
    </submittedName>
</protein>
<sequence length="168" mass="19079">MWHCRLGKEQLESCLLEKDLECWSTQQCAQVAKKASDMLACVRNNGIRFYQQDQGSDCPPVHDTDDATPRIICSVLGHSHRKDIGMLQQVQGRAMELVQGLEHKTNEEQLRLLSLEKRRLRGDFIACTAAYEESVASTCVSGDPQVFINLIKIMKNEKYEYLGGFTLQ</sequence>
<reference evidence="1" key="1">
    <citation type="submission" date="2019-04" db="EMBL/GenBank/DDBJ databases">
        <title>Genome assembly of Zosterops borbonicus 15179.</title>
        <authorList>
            <person name="Leroy T."/>
            <person name="Anselmetti Y."/>
            <person name="Tilak M.-K."/>
            <person name="Nabholz B."/>
        </authorList>
    </citation>
    <scope>NUCLEOTIDE SEQUENCE</scope>
    <source>
        <strain evidence="1">HGM_15179</strain>
        <tissue evidence="1">Muscle</tissue>
    </source>
</reference>
<proteinExistence type="predicted"/>
<gene>
    <name evidence="1" type="ORF">HGM15179_017401</name>
</gene>
<dbReference type="AlphaFoldDB" id="A0A8K1G0W6"/>
<name>A0A8K1G0W6_9PASS</name>
<dbReference type="Proteomes" id="UP000796761">
    <property type="component" value="Unassembled WGS sequence"/>
</dbReference>
<evidence type="ECO:0000313" key="1">
    <source>
        <dbReference type="EMBL" id="TRZ09705.1"/>
    </source>
</evidence>
<organism evidence="1 2">
    <name type="scientific">Zosterops borbonicus</name>
    <dbReference type="NCBI Taxonomy" id="364589"/>
    <lineage>
        <taxon>Eukaryota</taxon>
        <taxon>Metazoa</taxon>
        <taxon>Chordata</taxon>
        <taxon>Craniata</taxon>
        <taxon>Vertebrata</taxon>
        <taxon>Euteleostomi</taxon>
        <taxon>Archelosauria</taxon>
        <taxon>Archosauria</taxon>
        <taxon>Dinosauria</taxon>
        <taxon>Saurischia</taxon>
        <taxon>Theropoda</taxon>
        <taxon>Coelurosauria</taxon>
        <taxon>Aves</taxon>
        <taxon>Neognathae</taxon>
        <taxon>Neoaves</taxon>
        <taxon>Telluraves</taxon>
        <taxon>Australaves</taxon>
        <taxon>Passeriformes</taxon>
        <taxon>Sylvioidea</taxon>
        <taxon>Zosteropidae</taxon>
        <taxon>Zosterops</taxon>
    </lineage>
</organism>
<accession>A0A8K1G0W6</accession>
<comment type="caution">
    <text evidence="1">The sequence shown here is derived from an EMBL/GenBank/DDBJ whole genome shotgun (WGS) entry which is preliminary data.</text>
</comment>
<keyword evidence="2" id="KW-1185">Reference proteome</keyword>